<evidence type="ECO:0000313" key="1">
    <source>
        <dbReference type="EMBL" id="ROT75271.1"/>
    </source>
</evidence>
<organism evidence="1 2">
    <name type="scientific">Penaeus vannamei</name>
    <name type="common">Whiteleg shrimp</name>
    <name type="synonym">Litopenaeus vannamei</name>
    <dbReference type="NCBI Taxonomy" id="6689"/>
    <lineage>
        <taxon>Eukaryota</taxon>
        <taxon>Metazoa</taxon>
        <taxon>Ecdysozoa</taxon>
        <taxon>Arthropoda</taxon>
        <taxon>Crustacea</taxon>
        <taxon>Multicrustacea</taxon>
        <taxon>Malacostraca</taxon>
        <taxon>Eumalacostraca</taxon>
        <taxon>Eucarida</taxon>
        <taxon>Decapoda</taxon>
        <taxon>Dendrobranchiata</taxon>
        <taxon>Penaeoidea</taxon>
        <taxon>Penaeidae</taxon>
        <taxon>Penaeus</taxon>
    </lineage>
</organism>
<proteinExistence type="predicted"/>
<name>A0A3R7QDK3_PENVA</name>
<reference evidence="1 2" key="2">
    <citation type="submission" date="2019-01" db="EMBL/GenBank/DDBJ databases">
        <title>The decoding of complex shrimp genome reveals the adaptation for benthos swimmer, frequently molting mechanism and breeding impact on genome.</title>
        <authorList>
            <person name="Sun Y."/>
            <person name="Gao Y."/>
            <person name="Yu Y."/>
        </authorList>
    </citation>
    <scope>NUCLEOTIDE SEQUENCE [LARGE SCALE GENOMIC DNA]</scope>
    <source>
        <tissue evidence="1">Muscle</tissue>
    </source>
</reference>
<dbReference type="AlphaFoldDB" id="A0A3R7QDK3"/>
<dbReference type="OrthoDB" id="6378924at2759"/>
<accession>A0A3R7QDK3</accession>
<sequence length="272" mass="31316">MVTRSEVFFEDGYPRSEVFFEGFTEKSRDGYPRVKFFFEDGYPRSEVFSGMVTREPIQDLRAVTEEMARSPWSEMSQEILANTATQDDWRYMNVSDHLHDSTSFAIENPHMTLQLQTLNIATQSHVTRPADPHYYEPQTAFEIAAKMKSQEEIKEELEPLGVLFNRPVTCKEVNMAAFEKAFSSPVDVVRDRFTERGRNITFFEDVVDDFATSWLASSHSLVYTDAGLEVTARRFHTGSSNPDLRGMTWCKLVPPERFLEYIMVDGLKGTKP</sequence>
<reference evidence="1 2" key="1">
    <citation type="submission" date="2018-04" db="EMBL/GenBank/DDBJ databases">
        <authorList>
            <person name="Zhang X."/>
            <person name="Yuan J."/>
            <person name="Li F."/>
            <person name="Xiang J."/>
        </authorList>
    </citation>
    <scope>NUCLEOTIDE SEQUENCE [LARGE SCALE GENOMIC DNA]</scope>
    <source>
        <tissue evidence="1">Muscle</tissue>
    </source>
</reference>
<protein>
    <submittedName>
        <fullName evidence="1">Uncharacterized protein</fullName>
    </submittedName>
</protein>
<keyword evidence="2" id="KW-1185">Reference proteome</keyword>
<comment type="caution">
    <text evidence="1">The sequence shown here is derived from an EMBL/GenBank/DDBJ whole genome shotgun (WGS) entry which is preliminary data.</text>
</comment>
<dbReference type="EMBL" id="QCYY01001796">
    <property type="protein sequence ID" value="ROT75271.1"/>
    <property type="molecule type" value="Genomic_DNA"/>
</dbReference>
<gene>
    <name evidence="1" type="ORF">C7M84_006223</name>
</gene>
<evidence type="ECO:0000313" key="2">
    <source>
        <dbReference type="Proteomes" id="UP000283509"/>
    </source>
</evidence>
<dbReference type="Proteomes" id="UP000283509">
    <property type="component" value="Unassembled WGS sequence"/>
</dbReference>